<feature type="compositionally biased region" description="Polar residues" evidence="1">
    <location>
        <begin position="105"/>
        <end position="124"/>
    </location>
</feature>
<dbReference type="PANTHER" id="PTHR21505:SF12">
    <property type="entry name" value="MADF DOMAIN-CONTAINING PROTEIN-RELATED"/>
    <property type="match status" value="1"/>
</dbReference>
<reference evidence="3 4" key="1">
    <citation type="submission" date="2019-01" db="EMBL/GenBank/DDBJ databases">
        <authorList>
            <person name="Sayadi A."/>
        </authorList>
    </citation>
    <scope>NUCLEOTIDE SEQUENCE [LARGE SCALE GENOMIC DNA]</scope>
</reference>
<dbReference type="OrthoDB" id="10051975at2759"/>
<feature type="region of interest" description="Disordered" evidence="1">
    <location>
        <begin position="104"/>
        <end position="157"/>
    </location>
</feature>
<feature type="compositionally biased region" description="Basic and acidic residues" evidence="1">
    <location>
        <begin position="247"/>
        <end position="258"/>
    </location>
</feature>
<dbReference type="Pfam" id="PF10545">
    <property type="entry name" value="MADF_DNA_bdg"/>
    <property type="match status" value="1"/>
</dbReference>
<protein>
    <recommendedName>
        <fullName evidence="2">MADF domain-containing protein</fullName>
    </recommendedName>
</protein>
<dbReference type="Proteomes" id="UP000410492">
    <property type="component" value="Unassembled WGS sequence"/>
</dbReference>
<dbReference type="EMBL" id="CAACVG010013898">
    <property type="protein sequence ID" value="VEN62484.1"/>
    <property type="molecule type" value="Genomic_DNA"/>
</dbReference>
<dbReference type="SMART" id="SM00595">
    <property type="entry name" value="MADF"/>
    <property type="match status" value="1"/>
</dbReference>
<evidence type="ECO:0000313" key="4">
    <source>
        <dbReference type="Proteomes" id="UP000410492"/>
    </source>
</evidence>
<feature type="region of interest" description="Disordered" evidence="1">
    <location>
        <begin position="225"/>
        <end position="258"/>
    </location>
</feature>
<accession>A0A653DQL6</accession>
<feature type="compositionally biased region" description="Basic and acidic residues" evidence="1">
    <location>
        <begin position="125"/>
        <end position="143"/>
    </location>
</feature>
<organism evidence="3 4">
    <name type="scientific">Callosobruchus maculatus</name>
    <name type="common">Southern cowpea weevil</name>
    <name type="synonym">Pulse bruchid</name>
    <dbReference type="NCBI Taxonomy" id="64391"/>
    <lineage>
        <taxon>Eukaryota</taxon>
        <taxon>Metazoa</taxon>
        <taxon>Ecdysozoa</taxon>
        <taxon>Arthropoda</taxon>
        <taxon>Hexapoda</taxon>
        <taxon>Insecta</taxon>
        <taxon>Pterygota</taxon>
        <taxon>Neoptera</taxon>
        <taxon>Endopterygota</taxon>
        <taxon>Coleoptera</taxon>
        <taxon>Polyphaga</taxon>
        <taxon>Cucujiformia</taxon>
        <taxon>Chrysomeloidea</taxon>
        <taxon>Chrysomelidae</taxon>
        <taxon>Bruchinae</taxon>
        <taxon>Bruchini</taxon>
        <taxon>Callosobruchus</taxon>
    </lineage>
</organism>
<dbReference type="PROSITE" id="PS51029">
    <property type="entry name" value="MADF"/>
    <property type="match status" value="1"/>
</dbReference>
<feature type="domain" description="MADF" evidence="2">
    <location>
        <begin position="10"/>
        <end position="101"/>
    </location>
</feature>
<feature type="compositionally biased region" description="Polar residues" evidence="1">
    <location>
        <begin position="225"/>
        <end position="236"/>
    </location>
</feature>
<dbReference type="InterPro" id="IPR006578">
    <property type="entry name" value="MADF-dom"/>
</dbReference>
<evidence type="ECO:0000259" key="2">
    <source>
        <dbReference type="PROSITE" id="PS51029"/>
    </source>
</evidence>
<dbReference type="AlphaFoldDB" id="A0A653DQL6"/>
<sequence length="258" mass="29438">MQWDYKKTLFFIGRYKAYNVLWDPSHKDHYNKMKREDAWSEIADEVDCTVDICKKKMSSILASFRRERQKIKKSRGKGPEEAYHSSWFAYKSLLFLLDRDLPGSTRDSLPPQANSTPPAEQNTDLDLKRPLDNSNDTKPEEPPPRPQKKKRASINPDEIMRSTLDILQRNTDQSSSSLHNLGECDAFGAYVASKLRSYSRQTRIYVEHQVSNILFSADCGEYEYDTTSGALSTSQPVLEPPSPVGSDHSHGDDNLLSE</sequence>
<evidence type="ECO:0000256" key="1">
    <source>
        <dbReference type="SAM" id="MobiDB-lite"/>
    </source>
</evidence>
<gene>
    <name evidence="3" type="ORF">CALMAC_LOCUS19583</name>
</gene>
<dbReference type="PANTHER" id="PTHR21505">
    <property type="entry name" value="MADF DOMAIN-CONTAINING PROTEIN-RELATED"/>
    <property type="match status" value="1"/>
</dbReference>
<keyword evidence="4" id="KW-1185">Reference proteome</keyword>
<evidence type="ECO:0000313" key="3">
    <source>
        <dbReference type="EMBL" id="VEN62484.1"/>
    </source>
</evidence>
<proteinExistence type="predicted"/>
<name>A0A653DQL6_CALMS</name>